<accession>A0AAV2YK14</accession>
<keyword evidence="1" id="KW-0175">Coiled coil</keyword>
<evidence type="ECO:0000313" key="2">
    <source>
        <dbReference type="EMBL" id="DAZ94456.1"/>
    </source>
</evidence>
<sequence>MPSLADTAPIKMFTGLPMPSPLKTIMLPGQVEKLVTATDANDDVERVLVALRNSIQNLHKAAQAEKAKQRAYKQRSAKHEQAVEFTVGDYVLHSRVDEVRHPHKLEMTWVGSYIVIKPEEYYFVVEHLISKEQTDVLPSRLKFYTNSSLLMTEELVDHVAAQGTKLGIEAIVDRRVNGDT</sequence>
<proteinExistence type="predicted"/>
<dbReference type="Proteomes" id="UP001146120">
    <property type="component" value="Unassembled WGS sequence"/>
</dbReference>
<feature type="coiled-coil region" evidence="1">
    <location>
        <begin position="41"/>
        <end position="68"/>
    </location>
</feature>
<comment type="caution">
    <text evidence="2">The sequence shown here is derived from an EMBL/GenBank/DDBJ whole genome shotgun (WGS) entry which is preliminary data.</text>
</comment>
<dbReference type="EMBL" id="DAKRPA010000249">
    <property type="protein sequence ID" value="DAZ94456.1"/>
    <property type="molecule type" value="Genomic_DNA"/>
</dbReference>
<protein>
    <submittedName>
        <fullName evidence="2">Uncharacterized protein</fullName>
    </submittedName>
</protein>
<evidence type="ECO:0000313" key="3">
    <source>
        <dbReference type="Proteomes" id="UP001146120"/>
    </source>
</evidence>
<dbReference type="AlphaFoldDB" id="A0AAV2YK14"/>
<evidence type="ECO:0000256" key="1">
    <source>
        <dbReference type="SAM" id="Coils"/>
    </source>
</evidence>
<gene>
    <name evidence="2" type="ORF">N0F65_003492</name>
</gene>
<reference evidence="2" key="1">
    <citation type="submission" date="2022-11" db="EMBL/GenBank/DDBJ databases">
        <authorList>
            <person name="Morgan W.R."/>
            <person name="Tartar A."/>
        </authorList>
    </citation>
    <scope>NUCLEOTIDE SEQUENCE</scope>
    <source>
        <strain evidence="2">ARSEF 373</strain>
    </source>
</reference>
<keyword evidence="3" id="KW-1185">Reference proteome</keyword>
<name>A0AAV2YK14_9STRA</name>
<reference evidence="2" key="2">
    <citation type="journal article" date="2023" name="Microbiol Resour">
        <title>Decontamination and Annotation of the Draft Genome Sequence of the Oomycete Lagenidium giganteum ARSEF 373.</title>
        <authorList>
            <person name="Morgan W.R."/>
            <person name="Tartar A."/>
        </authorList>
    </citation>
    <scope>NUCLEOTIDE SEQUENCE</scope>
    <source>
        <strain evidence="2">ARSEF 373</strain>
    </source>
</reference>
<organism evidence="2 3">
    <name type="scientific">Lagenidium giganteum</name>
    <dbReference type="NCBI Taxonomy" id="4803"/>
    <lineage>
        <taxon>Eukaryota</taxon>
        <taxon>Sar</taxon>
        <taxon>Stramenopiles</taxon>
        <taxon>Oomycota</taxon>
        <taxon>Peronosporomycetes</taxon>
        <taxon>Pythiales</taxon>
        <taxon>Pythiaceae</taxon>
    </lineage>
</organism>